<accession>A0A834Z3Z5</accession>
<keyword evidence="4" id="KW-1185">Reference proteome</keyword>
<keyword evidence="2" id="KW-0325">Glycoprotein</keyword>
<dbReference type="OrthoDB" id="443318at2759"/>
<organism evidence="3 4">
    <name type="scientific">Tetracentron sinense</name>
    <name type="common">Spur-leaf</name>
    <dbReference type="NCBI Taxonomy" id="13715"/>
    <lineage>
        <taxon>Eukaryota</taxon>
        <taxon>Viridiplantae</taxon>
        <taxon>Streptophyta</taxon>
        <taxon>Embryophyta</taxon>
        <taxon>Tracheophyta</taxon>
        <taxon>Spermatophyta</taxon>
        <taxon>Magnoliopsida</taxon>
        <taxon>Trochodendrales</taxon>
        <taxon>Trochodendraceae</taxon>
        <taxon>Tetracentron</taxon>
    </lineage>
</organism>
<dbReference type="Gene3D" id="3.40.50.1820">
    <property type="entry name" value="alpha/beta hydrolase"/>
    <property type="match status" value="1"/>
</dbReference>
<gene>
    <name evidence="3" type="ORF">HHK36_013782</name>
</gene>
<sequence>MEINGLVGNALTDDFYDYVGKFEFMWSAGLISDETYKLLNLFCDSQSWIHFSKQCGDSLDIVSEELGNIDIYSIFTPSCTASDSSSNQPLKRLLNVGGIGEKYDPCILKHAAVYFNLPEVQKALHVYPDPAPSKWETCSDVVNSNWKDSATSVLDIYCELIQSGLRIWMFSGDTDTVVPVTSTRVQYRRSQTSDCETLACLVGGWTQEYSGLTFVTVRGAGHKIPLQRPKQALTLFKAFLSGSPMPTLRGVSES</sequence>
<dbReference type="GO" id="GO:0006508">
    <property type="term" value="P:proteolysis"/>
    <property type="evidence" value="ECO:0007669"/>
    <property type="project" value="InterPro"/>
</dbReference>
<dbReference type="Proteomes" id="UP000655225">
    <property type="component" value="Unassembled WGS sequence"/>
</dbReference>
<dbReference type="InterPro" id="IPR001563">
    <property type="entry name" value="Peptidase_S10"/>
</dbReference>
<dbReference type="PROSITE" id="PS00560">
    <property type="entry name" value="CARBOXYPEPT_SER_HIS"/>
    <property type="match status" value="1"/>
</dbReference>
<evidence type="ECO:0000256" key="2">
    <source>
        <dbReference type="ARBA" id="ARBA00023180"/>
    </source>
</evidence>
<dbReference type="PANTHER" id="PTHR11802:SF32">
    <property type="entry name" value="SERINE CARBOXYPEPTIDASE-LIKE 29"/>
    <property type="match status" value="1"/>
</dbReference>
<evidence type="ECO:0000313" key="3">
    <source>
        <dbReference type="EMBL" id="KAF8400484.1"/>
    </source>
</evidence>
<evidence type="ECO:0000313" key="4">
    <source>
        <dbReference type="Proteomes" id="UP000655225"/>
    </source>
</evidence>
<dbReference type="GO" id="GO:0005773">
    <property type="term" value="C:vacuole"/>
    <property type="evidence" value="ECO:0007669"/>
    <property type="project" value="TreeGrafter"/>
</dbReference>
<dbReference type="OMA" id="ICQNTHL"/>
<dbReference type="GO" id="GO:0004185">
    <property type="term" value="F:serine-type carboxypeptidase activity"/>
    <property type="evidence" value="ECO:0007669"/>
    <property type="project" value="InterPro"/>
</dbReference>
<dbReference type="AlphaFoldDB" id="A0A834Z3Z5"/>
<dbReference type="Gene3D" id="3.40.50.11320">
    <property type="match status" value="1"/>
</dbReference>
<dbReference type="InterPro" id="IPR029058">
    <property type="entry name" value="AB_hydrolase_fold"/>
</dbReference>
<dbReference type="PANTHER" id="PTHR11802">
    <property type="entry name" value="SERINE PROTEASE FAMILY S10 SERINE CARBOXYPEPTIDASE"/>
    <property type="match status" value="1"/>
</dbReference>
<evidence type="ECO:0000256" key="1">
    <source>
        <dbReference type="ARBA" id="ARBA00009431"/>
    </source>
</evidence>
<dbReference type="SUPFAM" id="SSF53474">
    <property type="entry name" value="alpha/beta-Hydrolases"/>
    <property type="match status" value="1"/>
</dbReference>
<reference evidence="3 4" key="1">
    <citation type="submission" date="2020-04" db="EMBL/GenBank/DDBJ databases">
        <title>Plant Genome Project.</title>
        <authorList>
            <person name="Zhang R.-G."/>
        </authorList>
    </citation>
    <scope>NUCLEOTIDE SEQUENCE [LARGE SCALE GENOMIC DNA]</scope>
    <source>
        <strain evidence="3">YNK0</strain>
        <tissue evidence="3">Leaf</tissue>
    </source>
</reference>
<comment type="similarity">
    <text evidence="1">Belongs to the peptidase S10 family.</text>
</comment>
<protein>
    <recommendedName>
        <fullName evidence="5">Serine carboxypeptidase</fullName>
    </recommendedName>
</protein>
<dbReference type="Gene3D" id="6.10.250.940">
    <property type="match status" value="1"/>
</dbReference>
<comment type="caution">
    <text evidence="3">The sequence shown here is derived from an EMBL/GenBank/DDBJ whole genome shotgun (WGS) entry which is preliminary data.</text>
</comment>
<dbReference type="InterPro" id="IPR033124">
    <property type="entry name" value="Ser_caboxypep_his_AS"/>
</dbReference>
<proteinExistence type="inferred from homology"/>
<dbReference type="Pfam" id="PF00450">
    <property type="entry name" value="Peptidase_S10"/>
    <property type="match status" value="1"/>
</dbReference>
<name>A0A834Z3Z5_TETSI</name>
<dbReference type="EMBL" id="JABCRI010000009">
    <property type="protein sequence ID" value="KAF8400484.1"/>
    <property type="molecule type" value="Genomic_DNA"/>
</dbReference>
<evidence type="ECO:0008006" key="5">
    <source>
        <dbReference type="Google" id="ProtNLM"/>
    </source>
</evidence>